<dbReference type="OrthoDB" id="994020at2759"/>
<proteinExistence type="predicted"/>
<accession>A0A830CHB5</accession>
<organism evidence="1 2">
    <name type="scientific">Phtheirospermum japonicum</name>
    <dbReference type="NCBI Taxonomy" id="374723"/>
    <lineage>
        <taxon>Eukaryota</taxon>
        <taxon>Viridiplantae</taxon>
        <taxon>Streptophyta</taxon>
        <taxon>Embryophyta</taxon>
        <taxon>Tracheophyta</taxon>
        <taxon>Spermatophyta</taxon>
        <taxon>Magnoliopsida</taxon>
        <taxon>eudicotyledons</taxon>
        <taxon>Gunneridae</taxon>
        <taxon>Pentapetalae</taxon>
        <taxon>asterids</taxon>
        <taxon>lamiids</taxon>
        <taxon>Lamiales</taxon>
        <taxon>Orobanchaceae</taxon>
        <taxon>Orobanchaceae incertae sedis</taxon>
        <taxon>Phtheirospermum</taxon>
    </lineage>
</organism>
<name>A0A830CHB5_9LAMI</name>
<comment type="caution">
    <text evidence="1">The sequence shown here is derived from an EMBL/GenBank/DDBJ whole genome shotgun (WGS) entry which is preliminary data.</text>
</comment>
<keyword evidence="2" id="KW-1185">Reference proteome</keyword>
<dbReference type="EMBL" id="BMAC01000380">
    <property type="protein sequence ID" value="GFP95303.1"/>
    <property type="molecule type" value="Genomic_DNA"/>
</dbReference>
<evidence type="ECO:0000313" key="1">
    <source>
        <dbReference type="EMBL" id="GFP95303.1"/>
    </source>
</evidence>
<protein>
    <submittedName>
        <fullName evidence="1">Uncharacterized protein</fullName>
    </submittedName>
</protein>
<reference evidence="1" key="1">
    <citation type="submission" date="2020-07" db="EMBL/GenBank/DDBJ databases">
        <title>Ethylene signaling mediates host invasion by parasitic plants.</title>
        <authorList>
            <person name="Yoshida S."/>
        </authorList>
    </citation>
    <scope>NUCLEOTIDE SEQUENCE</scope>
    <source>
        <strain evidence="1">Okayama</strain>
    </source>
</reference>
<evidence type="ECO:0000313" key="2">
    <source>
        <dbReference type="Proteomes" id="UP000653305"/>
    </source>
</evidence>
<dbReference type="AlphaFoldDB" id="A0A830CHB5"/>
<gene>
    <name evidence="1" type="ORF">PHJA_001674600</name>
</gene>
<sequence length="98" mass="11284">MEADVEEVNEEEKGEDHYAAGKCNVVVSKRKTLEIRGENKIGGRKMISGHNLMKMANTKKEMGIYPRKSRMLRENYEASFVAFNADYRGPRRHPPKNN</sequence>
<dbReference type="Proteomes" id="UP000653305">
    <property type="component" value="Unassembled WGS sequence"/>
</dbReference>